<dbReference type="Proteomes" id="UP000054560">
    <property type="component" value="Unassembled WGS sequence"/>
</dbReference>
<dbReference type="EMBL" id="KQ245905">
    <property type="protein sequence ID" value="KNC73226.1"/>
    <property type="molecule type" value="Genomic_DNA"/>
</dbReference>
<accession>A0A0L0F9L3</accession>
<protein>
    <submittedName>
        <fullName evidence="2">Uncharacterized protein</fullName>
    </submittedName>
</protein>
<dbReference type="RefSeq" id="XP_014147128.1">
    <property type="nucleotide sequence ID" value="XM_014291653.1"/>
</dbReference>
<dbReference type="STRING" id="667725.A0A0L0F9L3"/>
<keyword evidence="1" id="KW-0812">Transmembrane</keyword>
<feature type="transmembrane region" description="Helical" evidence="1">
    <location>
        <begin position="209"/>
        <end position="232"/>
    </location>
</feature>
<feature type="transmembrane region" description="Helical" evidence="1">
    <location>
        <begin position="175"/>
        <end position="197"/>
    </location>
</feature>
<gene>
    <name evidence="2" type="ORF">SARC_14214</name>
</gene>
<dbReference type="InterPro" id="IPR050854">
    <property type="entry name" value="LMBD1_LysCbl_Transport"/>
</dbReference>
<evidence type="ECO:0000313" key="2">
    <source>
        <dbReference type="EMBL" id="KNC73226.1"/>
    </source>
</evidence>
<reference evidence="2 3" key="1">
    <citation type="submission" date="2011-02" db="EMBL/GenBank/DDBJ databases">
        <title>The Genome Sequence of Sphaeroforma arctica JP610.</title>
        <authorList>
            <consortium name="The Broad Institute Genome Sequencing Platform"/>
            <person name="Russ C."/>
            <person name="Cuomo C."/>
            <person name="Young S.K."/>
            <person name="Zeng Q."/>
            <person name="Gargeya S."/>
            <person name="Alvarado L."/>
            <person name="Berlin A."/>
            <person name="Chapman S.B."/>
            <person name="Chen Z."/>
            <person name="Freedman E."/>
            <person name="Gellesch M."/>
            <person name="Goldberg J."/>
            <person name="Griggs A."/>
            <person name="Gujja S."/>
            <person name="Heilman E."/>
            <person name="Heiman D."/>
            <person name="Howarth C."/>
            <person name="Mehta T."/>
            <person name="Neiman D."/>
            <person name="Pearson M."/>
            <person name="Roberts A."/>
            <person name="Saif S."/>
            <person name="Shea T."/>
            <person name="Shenoy N."/>
            <person name="Sisk P."/>
            <person name="Stolte C."/>
            <person name="Sykes S."/>
            <person name="White J."/>
            <person name="Yandava C."/>
            <person name="Burger G."/>
            <person name="Gray M.W."/>
            <person name="Holland P.W.H."/>
            <person name="King N."/>
            <person name="Lang F.B.F."/>
            <person name="Roger A.J."/>
            <person name="Ruiz-Trillo I."/>
            <person name="Haas B."/>
            <person name="Nusbaum C."/>
            <person name="Birren B."/>
        </authorList>
    </citation>
    <scope>NUCLEOTIDE SEQUENCE [LARGE SCALE GENOMIC DNA]</scope>
    <source>
        <strain evidence="2 3">JP610</strain>
    </source>
</reference>
<keyword evidence="1" id="KW-0472">Membrane</keyword>
<dbReference type="GO" id="GO:0005774">
    <property type="term" value="C:vacuolar membrane"/>
    <property type="evidence" value="ECO:0007669"/>
    <property type="project" value="TreeGrafter"/>
</dbReference>
<evidence type="ECO:0000313" key="3">
    <source>
        <dbReference type="Proteomes" id="UP000054560"/>
    </source>
</evidence>
<name>A0A0L0F9L3_9EUKA</name>
<keyword evidence="3" id="KW-1185">Reference proteome</keyword>
<feature type="transmembrane region" description="Helical" evidence="1">
    <location>
        <begin position="263"/>
        <end position="284"/>
    </location>
</feature>
<dbReference type="GO" id="GO:0072665">
    <property type="term" value="P:protein localization to vacuole"/>
    <property type="evidence" value="ECO:0007669"/>
    <property type="project" value="TreeGrafter"/>
</dbReference>
<feature type="non-terminal residue" evidence="2">
    <location>
        <position position="296"/>
    </location>
</feature>
<dbReference type="AlphaFoldDB" id="A0A0L0F9L3"/>
<proteinExistence type="predicted"/>
<sequence length="296" mass="30964">MADINADVVSDGAVEVDDSSGMTNDANLTLAALNQTFEAIAPSNISDIQLPLPPLPAPGLVEASLSPSPVPSITLVSTIDTLPVPSVSYVSHSTVSSATPSHSLSLSPAVSVTPTISAVDISISPTMTAISSVAASVLASVSPSPVVSSLPSASLTPAHTISEDKHIDTSVLVHAWIPFTFAWVVCAAFTLSFVLLFKSKTHSKWQATLLCALTCITTLALFILLPVDVFLVSASKMNDGTLAAWASEGSIEWVQSLMSHVYMGLYTTLLLLIFFVLPFAFFYFDEPGPETAPPAS</sequence>
<keyword evidence="1" id="KW-1133">Transmembrane helix</keyword>
<dbReference type="PANTHER" id="PTHR16130:SF2">
    <property type="entry name" value="LYSOSOMAL COBALAMIN TRANSPORT ESCORT PROTEIN LMBD1"/>
    <property type="match status" value="1"/>
</dbReference>
<organism evidence="2 3">
    <name type="scientific">Sphaeroforma arctica JP610</name>
    <dbReference type="NCBI Taxonomy" id="667725"/>
    <lineage>
        <taxon>Eukaryota</taxon>
        <taxon>Ichthyosporea</taxon>
        <taxon>Ichthyophonida</taxon>
        <taxon>Sphaeroforma</taxon>
    </lineage>
</organism>
<dbReference type="PANTHER" id="PTHR16130">
    <property type="entry name" value="LYSOSOMAL COBALAMIN TRANSPORTER-RELATED"/>
    <property type="match status" value="1"/>
</dbReference>
<dbReference type="OrthoDB" id="73273at2759"/>
<dbReference type="GeneID" id="25914718"/>
<evidence type="ECO:0000256" key="1">
    <source>
        <dbReference type="SAM" id="Phobius"/>
    </source>
</evidence>